<dbReference type="PANTHER" id="PTHR43390:SF1">
    <property type="entry name" value="CHLOROPLAST PROCESSING PEPTIDASE"/>
    <property type="match status" value="1"/>
</dbReference>
<evidence type="ECO:0000256" key="1">
    <source>
        <dbReference type="ARBA" id="ARBA00004401"/>
    </source>
</evidence>
<comment type="subcellular location">
    <subcellularLocation>
        <location evidence="1">Cell membrane</location>
        <topology evidence="1">Single-pass type II membrane protein</topology>
    </subcellularLocation>
    <subcellularLocation>
        <location evidence="3">Membrane</location>
        <topology evidence="3">Single-pass type II membrane protein</topology>
    </subcellularLocation>
</comment>
<dbReference type="AlphaFoldDB" id="A0A3G9JJE2"/>
<dbReference type="SUPFAM" id="SSF51306">
    <property type="entry name" value="LexA/Signal peptidase"/>
    <property type="match status" value="1"/>
</dbReference>
<keyword evidence="3" id="KW-0472">Membrane</keyword>
<feature type="transmembrane region" description="Helical" evidence="3">
    <location>
        <begin position="20"/>
        <end position="42"/>
    </location>
</feature>
<evidence type="ECO:0000313" key="5">
    <source>
        <dbReference type="EMBL" id="BBH25113.1"/>
    </source>
</evidence>
<dbReference type="InterPro" id="IPR019533">
    <property type="entry name" value="Peptidase_S26"/>
</dbReference>
<dbReference type="GO" id="GO:0006465">
    <property type="term" value="P:signal peptide processing"/>
    <property type="evidence" value="ECO:0007669"/>
    <property type="project" value="InterPro"/>
</dbReference>
<reference evidence="5 6" key="1">
    <citation type="submission" date="2018-11" db="EMBL/GenBank/DDBJ databases">
        <title>Novel Erysipelotrichaceae bacterium isolated from small intestine of a swine.</title>
        <authorList>
            <person name="Kim J.S."/>
            <person name="Choe H."/>
            <person name="Lee Y.R."/>
            <person name="Kim K.M."/>
            <person name="Park D.S."/>
        </authorList>
    </citation>
    <scope>NUCLEOTIDE SEQUENCE [LARGE SCALE GENOMIC DNA]</scope>
    <source>
        <strain evidence="5 6">SG0102</strain>
    </source>
</reference>
<dbReference type="EMBL" id="AP019309">
    <property type="protein sequence ID" value="BBH25113.1"/>
    <property type="molecule type" value="Genomic_DNA"/>
</dbReference>
<evidence type="ECO:0000256" key="3">
    <source>
        <dbReference type="RuleBase" id="RU362042"/>
    </source>
</evidence>
<protein>
    <recommendedName>
        <fullName evidence="3">Signal peptidase I</fullName>
        <ecNumber evidence="3">3.4.21.89</ecNumber>
    </recommendedName>
</protein>
<comment type="similarity">
    <text evidence="2 3">Belongs to the peptidase S26 family.</text>
</comment>
<organism evidence="5 6">
    <name type="scientific">Intestinibaculum porci</name>
    <dbReference type="NCBI Taxonomy" id="2487118"/>
    <lineage>
        <taxon>Bacteria</taxon>
        <taxon>Bacillati</taxon>
        <taxon>Bacillota</taxon>
        <taxon>Erysipelotrichia</taxon>
        <taxon>Erysipelotrichales</taxon>
        <taxon>Erysipelotrichaceae</taxon>
        <taxon>Intestinibaculum</taxon>
    </lineage>
</organism>
<dbReference type="InterPro" id="IPR000223">
    <property type="entry name" value="Pept_S26A_signal_pept_1"/>
</dbReference>
<keyword evidence="3" id="KW-1133">Transmembrane helix</keyword>
<dbReference type="InParanoid" id="A0A3G9JJE2"/>
<name>A0A3G9JJE2_9FIRM</name>
<dbReference type="PRINTS" id="PR00727">
    <property type="entry name" value="LEADERPTASE"/>
</dbReference>
<keyword evidence="6" id="KW-1185">Reference proteome</keyword>
<dbReference type="Proteomes" id="UP000268059">
    <property type="component" value="Chromosome"/>
</dbReference>
<evidence type="ECO:0000259" key="4">
    <source>
        <dbReference type="Pfam" id="PF10502"/>
    </source>
</evidence>
<dbReference type="OrthoDB" id="9802919at2"/>
<feature type="domain" description="Peptidase S26" evidence="4">
    <location>
        <begin position="22"/>
        <end position="165"/>
    </location>
</feature>
<evidence type="ECO:0000313" key="6">
    <source>
        <dbReference type="Proteomes" id="UP000268059"/>
    </source>
</evidence>
<dbReference type="EC" id="3.4.21.89" evidence="3"/>
<keyword evidence="3" id="KW-0378">Hydrolase</keyword>
<keyword evidence="3" id="KW-0812">Transmembrane</keyword>
<dbReference type="GO" id="GO:0005886">
    <property type="term" value="C:plasma membrane"/>
    <property type="evidence" value="ECO:0007669"/>
    <property type="project" value="UniProtKB-SubCell"/>
</dbReference>
<dbReference type="Gene3D" id="2.10.109.10">
    <property type="entry name" value="Umud Fragment, subunit A"/>
    <property type="match status" value="1"/>
</dbReference>
<gene>
    <name evidence="5" type="ORF">SG0102_00470</name>
</gene>
<dbReference type="CDD" id="cd06530">
    <property type="entry name" value="S26_SPase_I"/>
    <property type="match status" value="1"/>
</dbReference>
<dbReference type="InterPro" id="IPR036286">
    <property type="entry name" value="LexA/Signal_pep-like_sf"/>
</dbReference>
<dbReference type="RefSeq" id="WP_125118091.1">
    <property type="nucleotide sequence ID" value="NZ_AP019309.1"/>
</dbReference>
<comment type="catalytic activity">
    <reaction evidence="3">
        <text>Cleavage of hydrophobic, N-terminal signal or leader sequences from secreted and periplasmic proteins.</text>
        <dbReference type="EC" id="3.4.21.89"/>
    </reaction>
</comment>
<evidence type="ECO:0000256" key="2">
    <source>
        <dbReference type="ARBA" id="ARBA00009370"/>
    </source>
</evidence>
<sequence length="173" mass="20092">MTSVQKENMRPTLFQEIMYLLIKIGFVLLVFALALTFIFGAMRYNADNMNPAIYEGDLLLFYRLDHNYAQKDVVVLRHQHVLQVQRIVAVAGDEVNITKEGLMVNGSYQQEDHIYYKTKRYVSKVKFPIRLGENQVFVLSDQRTQATDSRIYGPVSTKEILGKVICDIRRRNI</sequence>
<dbReference type="GO" id="GO:0009003">
    <property type="term" value="F:signal peptidase activity"/>
    <property type="evidence" value="ECO:0007669"/>
    <property type="project" value="UniProtKB-EC"/>
</dbReference>
<dbReference type="KEGG" id="ebm:SG0102_00470"/>
<keyword evidence="3" id="KW-0645">Protease</keyword>
<dbReference type="Pfam" id="PF10502">
    <property type="entry name" value="Peptidase_S26"/>
    <property type="match status" value="1"/>
</dbReference>
<accession>A0A3G9JJE2</accession>
<dbReference type="NCBIfam" id="TIGR02227">
    <property type="entry name" value="sigpep_I_bact"/>
    <property type="match status" value="1"/>
</dbReference>
<dbReference type="GO" id="GO:0004252">
    <property type="term" value="F:serine-type endopeptidase activity"/>
    <property type="evidence" value="ECO:0007669"/>
    <property type="project" value="InterPro"/>
</dbReference>
<proteinExistence type="inferred from homology"/>
<dbReference type="PANTHER" id="PTHR43390">
    <property type="entry name" value="SIGNAL PEPTIDASE I"/>
    <property type="match status" value="1"/>
</dbReference>